<dbReference type="GO" id="GO:0046872">
    <property type="term" value="F:metal ion binding"/>
    <property type="evidence" value="ECO:0007669"/>
    <property type="project" value="UniProtKB-UniRule"/>
</dbReference>
<evidence type="ECO:0000256" key="4">
    <source>
        <dbReference type="ARBA" id="ARBA00022801"/>
    </source>
</evidence>
<feature type="domain" description="Peptidase M3A/M3B catalytic" evidence="10">
    <location>
        <begin position="221"/>
        <end position="674"/>
    </location>
</feature>
<dbReference type="GO" id="GO:0004222">
    <property type="term" value="F:metalloendopeptidase activity"/>
    <property type="evidence" value="ECO:0007669"/>
    <property type="project" value="UniProtKB-EC"/>
</dbReference>
<dbReference type="CDD" id="cd06456">
    <property type="entry name" value="M3A_DCP"/>
    <property type="match status" value="1"/>
</dbReference>
<evidence type="ECO:0000259" key="11">
    <source>
        <dbReference type="Pfam" id="PF19310"/>
    </source>
</evidence>
<comment type="catalytic activity">
    <reaction evidence="7">
        <text>Hydrolysis of oligopeptides, with broad specificity. Gly or Ala commonly occur as P1 or P1' residues, but more distant residues are also important, as is shown by the fact that Z-Gly-Pro-Gly-|-Gly-Pro-Ala is cleaved, but not Z-(Gly)(5).</text>
        <dbReference type="EC" id="3.4.24.70"/>
    </reaction>
</comment>
<evidence type="ECO:0000313" key="13">
    <source>
        <dbReference type="Proteomes" id="UP000029640"/>
    </source>
</evidence>
<feature type="domain" description="Oligopeptidase A N-terminal" evidence="11">
    <location>
        <begin position="28"/>
        <end position="149"/>
    </location>
</feature>
<reference evidence="12 13" key="1">
    <citation type="journal article" date="2014" name="Genome Announc.">
        <title>Genome Sequence of Gammaproteobacterial Pseudohaliea rubra Type Strain DSM 19751, Isolated from Coastal Seawater of the Mediterranean Sea.</title>
        <authorList>
            <person name="Spring S."/>
            <person name="Fiebig A."/>
            <person name="Riedel T."/>
            <person name="Goker M."/>
            <person name="Klenk H.P."/>
        </authorList>
    </citation>
    <scope>NUCLEOTIDE SEQUENCE [LARGE SCALE GENOMIC DNA]</scope>
    <source>
        <strain evidence="12 13">DSM 19751</strain>
    </source>
</reference>
<dbReference type="HOGENOM" id="CLU_001805_4_1_6"/>
<evidence type="ECO:0000313" key="12">
    <source>
        <dbReference type="EMBL" id="KGE05285.1"/>
    </source>
</evidence>
<dbReference type="AlphaFoldDB" id="A0A095VV98"/>
<name>A0A095VV98_9GAMM</name>
<evidence type="ECO:0000256" key="5">
    <source>
        <dbReference type="ARBA" id="ARBA00022833"/>
    </source>
</evidence>
<evidence type="ECO:0000256" key="9">
    <source>
        <dbReference type="RuleBase" id="RU003435"/>
    </source>
</evidence>
<evidence type="ECO:0000256" key="7">
    <source>
        <dbReference type="ARBA" id="ARBA00024603"/>
    </source>
</evidence>
<dbReference type="RefSeq" id="WP_035516671.1">
    <property type="nucleotide sequence ID" value="NZ_KN234768.1"/>
</dbReference>
<evidence type="ECO:0000256" key="3">
    <source>
        <dbReference type="ARBA" id="ARBA00022723"/>
    </source>
</evidence>
<dbReference type="InterPro" id="IPR001567">
    <property type="entry name" value="Pept_M3A_M3B_dom"/>
</dbReference>
<dbReference type="GO" id="GO:0006508">
    <property type="term" value="P:proteolysis"/>
    <property type="evidence" value="ECO:0007669"/>
    <property type="project" value="UniProtKB-KW"/>
</dbReference>
<dbReference type="EMBL" id="AUVB01000003">
    <property type="protein sequence ID" value="KGE05285.1"/>
    <property type="molecule type" value="Genomic_DNA"/>
</dbReference>
<dbReference type="Proteomes" id="UP000029640">
    <property type="component" value="Unassembled WGS sequence"/>
</dbReference>
<dbReference type="InterPro" id="IPR024079">
    <property type="entry name" value="MetalloPept_cat_dom_sf"/>
</dbReference>
<gene>
    <name evidence="12" type="ORF">HRUBRA_00107</name>
</gene>
<dbReference type="MEROPS" id="M03.004"/>
<dbReference type="OrthoDB" id="9773538at2"/>
<dbReference type="EC" id="3.4.24.70" evidence="8"/>
<comment type="caution">
    <text evidence="12">The sequence shown here is derived from an EMBL/GenBank/DDBJ whole genome shotgun (WGS) entry which is preliminary data.</text>
</comment>
<dbReference type="FunFam" id="3.40.390.10:FF:000009">
    <property type="entry name" value="Oligopeptidase A"/>
    <property type="match status" value="1"/>
</dbReference>
<dbReference type="eggNOG" id="COG0339">
    <property type="taxonomic scope" value="Bacteria"/>
</dbReference>
<evidence type="ECO:0000256" key="6">
    <source>
        <dbReference type="ARBA" id="ARBA00023049"/>
    </source>
</evidence>
<keyword evidence="13" id="KW-1185">Reference proteome</keyword>
<keyword evidence="6 9" id="KW-0482">Metalloprotease</keyword>
<dbReference type="InterPro" id="IPR024077">
    <property type="entry name" value="Neurolysin/TOP_dom2"/>
</dbReference>
<protein>
    <recommendedName>
        <fullName evidence="8">oligopeptidase A</fullName>
        <ecNumber evidence="8">3.4.24.70</ecNumber>
    </recommendedName>
</protein>
<dbReference type="Gene3D" id="3.40.390.10">
    <property type="entry name" value="Collagenase (Catalytic Domain)"/>
    <property type="match status" value="1"/>
</dbReference>
<dbReference type="PATRIC" id="fig|1265313.6.peg.107"/>
<evidence type="ECO:0000256" key="2">
    <source>
        <dbReference type="ARBA" id="ARBA00022670"/>
    </source>
</evidence>
<evidence type="ECO:0000256" key="8">
    <source>
        <dbReference type="ARBA" id="ARBA00026100"/>
    </source>
</evidence>
<dbReference type="InterPro" id="IPR034005">
    <property type="entry name" value="M3A_DCP"/>
</dbReference>
<dbReference type="GO" id="GO:0005829">
    <property type="term" value="C:cytosol"/>
    <property type="evidence" value="ECO:0007669"/>
    <property type="project" value="UniProtKB-ARBA"/>
</dbReference>
<dbReference type="Gene3D" id="1.10.1370.10">
    <property type="entry name" value="Neurolysin, domain 3"/>
    <property type="match status" value="1"/>
</dbReference>
<dbReference type="PANTHER" id="PTHR11804">
    <property type="entry name" value="PROTEASE M3 THIMET OLIGOPEPTIDASE-RELATED"/>
    <property type="match status" value="1"/>
</dbReference>
<dbReference type="InterPro" id="IPR045666">
    <property type="entry name" value="OpdA_N"/>
</dbReference>
<proteinExistence type="inferred from homology"/>
<dbReference type="GO" id="GO:0006518">
    <property type="term" value="P:peptide metabolic process"/>
    <property type="evidence" value="ECO:0007669"/>
    <property type="project" value="TreeGrafter"/>
</dbReference>
<dbReference type="PANTHER" id="PTHR11804:SF84">
    <property type="entry name" value="SACCHAROLYSIN"/>
    <property type="match status" value="1"/>
</dbReference>
<evidence type="ECO:0000256" key="1">
    <source>
        <dbReference type="ARBA" id="ARBA00006040"/>
    </source>
</evidence>
<dbReference type="InterPro" id="IPR045090">
    <property type="entry name" value="Pept_M3A_M3B"/>
</dbReference>
<comment type="similarity">
    <text evidence="1 9">Belongs to the peptidase M3 family.</text>
</comment>
<comment type="cofactor">
    <cofactor evidence="9">
        <name>Zn(2+)</name>
        <dbReference type="ChEBI" id="CHEBI:29105"/>
    </cofactor>
    <text evidence="9">Binds 1 zinc ion.</text>
</comment>
<keyword evidence="4 9" id="KW-0378">Hydrolase</keyword>
<accession>A0A095VV98</accession>
<dbReference type="SUPFAM" id="SSF55486">
    <property type="entry name" value="Metalloproteases ('zincins'), catalytic domain"/>
    <property type="match status" value="1"/>
</dbReference>
<keyword evidence="3 9" id="KW-0479">Metal-binding</keyword>
<keyword evidence="5 9" id="KW-0862">Zinc</keyword>
<sequence>MNHPLPADAELPRYGAIDPASIEADLDQLLASNRAAIEALLAEPGPATWERLCAPLEELEDDLERFWAPISHLNSVNNSEPLRHAYNVCLPKLSAWRSWLGQHRALYEAFQAVAKEDPSVDAVPGRRRALDNALRDFALAGVALEPAQRDRFAELSQHLATLSARFSDNLLDATDAWSLTVDEARLAGLPGSTRAAARRNADAAGESGYRLALDGPTYLAVMAHGEDRDLRKAFYTAWQTRASDQGPHAGQWDNSTVMHEILDSRRELADLLGFANYAELSLATKMAPDTASVIAFLEDLAARARPQAEAEWDALCAFAREHDGTTQLEAWDVPYYSEQLRQARYAISQEDLRPYLPLPRVLEALFSLCGELFGIEFRPGEAFDSYHPDLVLYAIYRDGELLAHCYLDLYARSGKRGGAWMGDCRVRREGVHGLQRPVAWLVCNFSPPEDGRPSLLTHDELTTLFHEFGHGLHHLLTRQTVAAVSGINGVEWDAVELPSQFLENWCWEAGFLARLGRHVDSGEAIPQALVERLLAARRFQAAMQTVRQLEFALFDFRLHLVWKHAEETPVETVLEAVRREVAVVHPPAWNRFQHGFGHIFAGGYAAGYYSYKWAEVLSADAYARFEEEGIFNGETGRAFLREVLEMGGSRDAMATFLAFRGRAPDIEPLLRHSGIAA</sequence>
<dbReference type="Pfam" id="PF01432">
    <property type="entry name" value="Peptidase_M3"/>
    <property type="match status" value="1"/>
</dbReference>
<dbReference type="Pfam" id="PF19310">
    <property type="entry name" value="TOP_N"/>
    <property type="match status" value="1"/>
</dbReference>
<keyword evidence="2 9" id="KW-0645">Protease</keyword>
<evidence type="ECO:0000259" key="10">
    <source>
        <dbReference type="Pfam" id="PF01432"/>
    </source>
</evidence>
<organism evidence="12 13">
    <name type="scientific">Pseudohaliea rubra DSM 19751</name>
    <dbReference type="NCBI Taxonomy" id="1265313"/>
    <lineage>
        <taxon>Bacteria</taxon>
        <taxon>Pseudomonadati</taxon>
        <taxon>Pseudomonadota</taxon>
        <taxon>Gammaproteobacteria</taxon>
        <taxon>Cellvibrionales</taxon>
        <taxon>Halieaceae</taxon>
        <taxon>Pseudohaliea</taxon>
    </lineage>
</organism>